<proteinExistence type="predicted"/>
<dbReference type="AlphaFoldDB" id="A0A7J6G723"/>
<keyword evidence="2" id="KW-1185">Reference proteome</keyword>
<comment type="caution">
    <text evidence="1">The sequence shown here is derived from an EMBL/GenBank/DDBJ whole genome shotgun (WGS) entry which is preliminary data.</text>
</comment>
<protein>
    <submittedName>
        <fullName evidence="1">Uncharacterized protein</fullName>
    </submittedName>
</protein>
<dbReference type="EMBL" id="JAATIQ010000135">
    <property type="protein sequence ID" value="KAF4378592.1"/>
    <property type="molecule type" value="Genomic_DNA"/>
</dbReference>
<accession>A0A7J6G723</accession>
<evidence type="ECO:0000313" key="2">
    <source>
        <dbReference type="Proteomes" id="UP000583929"/>
    </source>
</evidence>
<sequence length="238" mass="26491">MDLSSRNVSDITPAVAKFPQKLSKNLAECSLNMIGNGNNVRVLEDPWIPKPWDREFVKDIFNDEDVGLILRLLSSNWEIEDKIMWHYILIFFLLKKKPYEPDTNERKPGKNQTKKKNHKITNHINVGYVSLRRSTTITLTLSVLCLARANLVSNIDASAHALSATAVSAAGTLLSGDTEDEQDAETAPLPRRHIRTTPQAVSFDTTSQSPSLAKIRQSSSAVRSVIVTSGSLLTYGFR</sequence>
<name>A0A7J6G723_CANSA</name>
<reference evidence="1 2" key="1">
    <citation type="journal article" date="2020" name="bioRxiv">
        <title>Sequence and annotation of 42 cannabis genomes reveals extensive copy number variation in cannabinoid synthesis and pathogen resistance genes.</title>
        <authorList>
            <person name="Mckernan K.J."/>
            <person name="Helbert Y."/>
            <person name="Kane L.T."/>
            <person name="Ebling H."/>
            <person name="Zhang L."/>
            <person name="Liu B."/>
            <person name="Eaton Z."/>
            <person name="Mclaughlin S."/>
            <person name="Kingan S."/>
            <person name="Baybayan P."/>
            <person name="Concepcion G."/>
            <person name="Jordan M."/>
            <person name="Riva A."/>
            <person name="Barbazuk W."/>
            <person name="Harkins T."/>
        </authorList>
    </citation>
    <scope>NUCLEOTIDE SEQUENCE [LARGE SCALE GENOMIC DNA]</scope>
    <source>
        <strain evidence="2">cv. Jamaican Lion 4</strain>
        <tissue evidence="1">Leaf</tissue>
    </source>
</reference>
<gene>
    <name evidence="1" type="ORF">G4B88_023132</name>
</gene>
<organism evidence="1 2">
    <name type="scientific">Cannabis sativa</name>
    <name type="common">Hemp</name>
    <name type="synonym">Marijuana</name>
    <dbReference type="NCBI Taxonomy" id="3483"/>
    <lineage>
        <taxon>Eukaryota</taxon>
        <taxon>Viridiplantae</taxon>
        <taxon>Streptophyta</taxon>
        <taxon>Embryophyta</taxon>
        <taxon>Tracheophyta</taxon>
        <taxon>Spermatophyta</taxon>
        <taxon>Magnoliopsida</taxon>
        <taxon>eudicotyledons</taxon>
        <taxon>Gunneridae</taxon>
        <taxon>Pentapetalae</taxon>
        <taxon>rosids</taxon>
        <taxon>fabids</taxon>
        <taxon>Rosales</taxon>
        <taxon>Cannabaceae</taxon>
        <taxon>Cannabis</taxon>
    </lineage>
</organism>
<evidence type="ECO:0000313" key="1">
    <source>
        <dbReference type="EMBL" id="KAF4378592.1"/>
    </source>
</evidence>
<dbReference type="Proteomes" id="UP000583929">
    <property type="component" value="Unassembled WGS sequence"/>
</dbReference>